<dbReference type="Proteomes" id="UP000184517">
    <property type="component" value="Unassembled WGS sequence"/>
</dbReference>
<name>A0A1M4Y022_9GAMM</name>
<dbReference type="Pfam" id="PF00126">
    <property type="entry name" value="HTH_1"/>
    <property type="match status" value="1"/>
</dbReference>
<dbReference type="GO" id="GO:0003700">
    <property type="term" value="F:DNA-binding transcription factor activity"/>
    <property type="evidence" value="ECO:0007669"/>
    <property type="project" value="InterPro"/>
</dbReference>
<proteinExistence type="inferred from homology"/>
<gene>
    <name evidence="6" type="ORF">SAMN02745753_01087</name>
</gene>
<reference evidence="7" key="1">
    <citation type="submission" date="2016-11" db="EMBL/GenBank/DDBJ databases">
        <authorList>
            <person name="Varghese N."/>
            <person name="Submissions S."/>
        </authorList>
    </citation>
    <scope>NUCLEOTIDE SEQUENCE [LARGE SCALE GENOMIC DNA]</scope>
    <source>
        <strain evidence="7">DSM 16579</strain>
    </source>
</reference>
<dbReference type="PANTHER" id="PTHR30118:SF15">
    <property type="entry name" value="TRANSCRIPTIONAL REGULATORY PROTEIN"/>
    <property type="match status" value="1"/>
</dbReference>
<dbReference type="EMBL" id="FQVF01000005">
    <property type="protein sequence ID" value="SHE99091.1"/>
    <property type="molecule type" value="Genomic_DNA"/>
</dbReference>
<sequence>MIDKLEINHLRTLSALYQFGNISAAAEHLSVSQQAISLQLKNIRAILGDQLFVRTGHGMIPTSYAKEIESHIQQILIQINSIPLANTFSPQEVERTLVICATDYTQEVIVTDLIRELRQYAPKVKVIITNIEHANLTKKIHQGSIDIVFTTSAYAPEGLISTPLFIEKYLCVTANKTIECDSELPLEDLTEHDFVIVSPGIGSFIGSADTWFEQQGFPRQVTISAPSFYIAKEILKHSDMVGFIPSRLLPCEGLFELPLEKYPPGYQVVAAYHPSTKHDPLISWLLDIIHKRFATQR</sequence>
<dbReference type="PRINTS" id="PR00039">
    <property type="entry name" value="HTHLYSR"/>
</dbReference>
<dbReference type="PANTHER" id="PTHR30118">
    <property type="entry name" value="HTH-TYPE TRANSCRIPTIONAL REGULATOR LEUO-RELATED"/>
    <property type="match status" value="1"/>
</dbReference>
<evidence type="ECO:0000256" key="4">
    <source>
        <dbReference type="ARBA" id="ARBA00023163"/>
    </source>
</evidence>
<dbReference type="GO" id="GO:0003677">
    <property type="term" value="F:DNA binding"/>
    <property type="evidence" value="ECO:0007669"/>
    <property type="project" value="UniProtKB-KW"/>
</dbReference>
<evidence type="ECO:0000256" key="1">
    <source>
        <dbReference type="ARBA" id="ARBA00009437"/>
    </source>
</evidence>
<keyword evidence="3 6" id="KW-0238">DNA-binding</keyword>
<dbReference type="InterPro" id="IPR036390">
    <property type="entry name" value="WH_DNA-bd_sf"/>
</dbReference>
<dbReference type="InterPro" id="IPR000847">
    <property type="entry name" value="LysR_HTH_N"/>
</dbReference>
<evidence type="ECO:0000313" key="7">
    <source>
        <dbReference type="Proteomes" id="UP000184517"/>
    </source>
</evidence>
<dbReference type="InterPro" id="IPR036388">
    <property type="entry name" value="WH-like_DNA-bd_sf"/>
</dbReference>
<feature type="domain" description="HTH lysR-type" evidence="5">
    <location>
        <begin position="5"/>
        <end position="62"/>
    </location>
</feature>
<keyword evidence="4" id="KW-0804">Transcription</keyword>
<protein>
    <submittedName>
        <fullName evidence="6">DNA-binding transcriptional regulator, LysR family</fullName>
    </submittedName>
</protein>
<dbReference type="SUPFAM" id="SSF53850">
    <property type="entry name" value="Periplasmic binding protein-like II"/>
    <property type="match status" value="1"/>
</dbReference>
<evidence type="ECO:0000256" key="3">
    <source>
        <dbReference type="ARBA" id="ARBA00023125"/>
    </source>
</evidence>
<dbReference type="Pfam" id="PF03466">
    <property type="entry name" value="LysR_substrate"/>
    <property type="match status" value="1"/>
</dbReference>
<dbReference type="CDD" id="cd08461">
    <property type="entry name" value="PBP2_DntR_like_3"/>
    <property type="match status" value="1"/>
</dbReference>
<keyword evidence="7" id="KW-1185">Reference proteome</keyword>
<dbReference type="InterPro" id="IPR005119">
    <property type="entry name" value="LysR_subst-bd"/>
</dbReference>
<evidence type="ECO:0000313" key="6">
    <source>
        <dbReference type="EMBL" id="SHE99091.1"/>
    </source>
</evidence>
<dbReference type="RefSeq" id="WP_072838724.1">
    <property type="nucleotide sequence ID" value="NZ_FQVF01000005.1"/>
</dbReference>
<dbReference type="SUPFAM" id="SSF46785">
    <property type="entry name" value="Winged helix' DNA-binding domain"/>
    <property type="match status" value="1"/>
</dbReference>
<dbReference type="InterPro" id="IPR050389">
    <property type="entry name" value="LysR-type_TF"/>
</dbReference>
<evidence type="ECO:0000259" key="5">
    <source>
        <dbReference type="PROSITE" id="PS50931"/>
    </source>
</evidence>
<dbReference type="Gene3D" id="3.40.190.10">
    <property type="entry name" value="Periplasmic binding protein-like II"/>
    <property type="match status" value="2"/>
</dbReference>
<accession>A0A1M4Y022</accession>
<dbReference type="OrthoDB" id="8557381at2"/>
<evidence type="ECO:0000256" key="2">
    <source>
        <dbReference type="ARBA" id="ARBA00023015"/>
    </source>
</evidence>
<dbReference type="AlphaFoldDB" id="A0A1M4Y022"/>
<dbReference type="PROSITE" id="PS50931">
    <property type="entry name" value="HTH_LYSR"/>
    <property type="match status" value="1"/>
</dbReference>
<dbReference type="Gene3D" id="1.10.10.10">
    <property type="entry name" value="Winged helix-like DNA-binding domain superfamily/Winged helix DNA-binding domain"/>
    <property type="match status" value="1"/>
</dbReference>
<organism evidence="6 7">
    <name type="scientific">Marinomonas polaris DSM 16579</name>
    <dbReference type="NCBI Taxonomy" id="1122206"/>
    <lineage>
        <taxon>Bacteria</taxon>
        <taxon>Pseudomonadati</taxon>
        <taxon>Pseudomonadota</taxon>
        <taxon>Gammaproteobacteria</taxon>
        <taxon>Oceanospirillales</taxon>
        <taxon>Oceanospirillaceae</taxon>
        <taxon>Marinomonas</taxon>
    </lineage>
</organism>
<comment type="similarity">
    <text evidence="1">Belongs to the LysR transcriptional regulatory family.</text>
</comment>
<keyword evidence="2" id="KW-0805">Transcription regulation</keyword>
<dbReference type="STRING" id="1122206.SAMN02745753_01087"/>